<sequence length="116" mass="13621">MAKNKKDLWKEWKEEWDRITLTKGKYYANLQQSTKINENPGTKISIISKENITTMNRLLSGHCCTPQHLFKIKIKETSNSSCGELDDLNHIFGCEQSRYNCDKLYHLLEKNIKVTR</sequence>
<keyword evidence="2" id="KW-1185">Reference proteome</keyword>
<reference evidence="1 2" key="1">
    <citation type="journal article" date="2021" name="BMC Biol.">
        <title>Horizontally acquired antibacterial genes associated with adaptive radiation of ladybird beetles.</title>
        <authorList>
            <person name="Li H.S."/>
            <person name="Tang X.F."/>
            <person name="Huang Y.H."/>
            <person name="Xu Z.Y."/>
            <person name="Chen M.L."/>
            <person name="Du X.Y."/>
            <person name="Qiu B.Y."/>
            <person name="Chen P.T."/>
            <person name="Zhang W."/>
            <person name="Slipinski A."/>
            <person name="Escalona H.E."/>
            <person name="Waterhouse R.M."/>
            <person name="Zwick A."/>
            <person name="Pang H."/>
        </authorList>
    </citation>
    <scope>NUCLEOTIDE SEQUENCE [LARGE SCALE GENOMIC DNA]</scope>
    <source>
        <strain evidence="1">SYSU2018</strain>
    </source>
</reference>
<gene>
    <name evidence="1" type="ORF">HHI36_024333</name>
</gene>
<name>A0ABD2NC52_9CUCU</name>
<dbReference type="AlphaFoldDB" id="A0ABD2NC52"/>
<protein>
    <submittedName>
        <fullName evidence="1">Uncharacterized protein</fullName>
    </submittedName>
</protein>
<accession>A0ABD2NC52</accession>
<evidence type="ECO:0000313" key="1">
    <source>
        <dbReference type="EMBL" id="KAL3276318.1"/>
    </source>
</evidence>
<dbReference type="Proteomes" id="UP001516400">
    <property type="component" value="Unassembled WGS sequence"/>
</dbReference>
<proteinExistence type="predicted"/>
<organism evidence="1 2">
    <name type="scientific">Cryptolaemus montrouzieri</name>
    <dbReference type="NCBI Taxonomy" id="559131"/>
    <lineage>
        <taxon>Eukaryota</taxon>
        <taxon>Metazoa</taxon>
        <taxon>Ecdysozoa</taxon>
        <taxon>Arthropoda</taxon>
        <taxon>Hexapoda</taxon>
        <taxon>Insecta</taxon>
        <taxon>Pterygota</taxon>
        <taxon>Neoptera</taxon>
        <taxon>Endopterygota</taxon>
        <taxon>Coleoptera</taxon>
        <taxon>Polyphaga</taxon>
        <taxon>Cucujiformia</taxon>
        <taxon>Coccinelloidea</taxon>
        <taxon>Coccinellidae</taxon>
        <taxon>Scymninae</taxon>
        <taxon>Scymnini</taxon>
        <taxon>Cryptolaemus</taxon>
    </lineage>
</organism>
<dbReference type="EMBL" id="JABFTP020000095">
    <property type="protein sequence ID" value="KAL3276318.1"/>
    <property type="molecule type" value="Genomic_DNA"/>
</dbReference>
<comment type="caution">
    <text evidence="1">The sequence shown here is derived from an EMBL/GenBank/DDBJ whole genome shotgun (WGS) entry which is preliminary data.</text>
</comment>
<evidence type="ECO:0000313" key="2">
    <source>
        <dbReference type="Proteomes" id="UP001516400"/>
    </source>
</evidence>